<comment type="caution">
    <text evidence="1">The sequence shown here is derived from an EMBL/GenBank/DDBJ whole genome shotgun (WGS) entry which is preliminary data.</text>
</comment>
<proteinExistence type="predicted"/>
<gene>
    <name evidence="1" type="ORF">MHI_LOCUS719316</name>
</gene>
<keyword evidence="2" id="KW-1185">Reference proteome</keyword>
<evidence type="ECO:0000313" key="1">
    <source>
        <dbReference type="EMBL" id="CAD1477266.1"/>
    </source>
</evidence>
<reference evidence="1" key="1">
    <citation type="submission" date="2020-07" db="EMBL/GenBank/DDBJ databases">
        <authorList>
            <person name="Nazaruddin N."/>
        </authorList>
    </citation>
    <scope>NUCLEOTIDE SEQUENCE</scope>
</reference>
<protein>
    <submittedName>
        <fullName evidence="1">Uncharacterized protein</fullName>
    </submittedName>
</protein>
<feature type="non-terminal residue" evidence="1">
    <location>
        <position position="1"/>
    </location>
</feature>
<name>A0A6V7HAE5_9HYME</name>
<accession>A0A6V7HAE5</accession>
<evidence type="ECO:0000313" key="2">
    <source>
        <dbReference type="Proteomes" id="UP000752696"/>
    </source>
</evidence>
<dbReference type="AlphaFoldDB" id="A0A6V7HAE5"/>
<dbReference type="EMBL" id="CAJDYZ010009917">
    <property type="protein sequence ID" value="CAD1477266.1"/>
    <property type="molecule type" value="Genomic_DNA"/>
</dbReference>
<sequence length="38" mass="4633">FTEKSARARFLRTRGARFTYLRFEKSSRQNIGQERDRP</sequence>
<dbReference type="Proteomes" id="UP000752696">
    <property type="component" value="Unassembled WGS sequence"/>
</dbReference>
<feature type="non-terminal residue" evidence="1">
    <location>
        <position position="38"/>
    </location>
</feature>
<organism evidence="1 2">
    <name type="scientific">Heterotrigona itama</name>
    <dbReference type="NCBI Taxonomy" id="395501"/>
    <lineage>
        <taxon>Eukaryota</taxon>
        <taxon>Metazoa</taxon>
        <taxon>Ecdysozoa</taxon>
        <taxon>Arthropoda</taxon>
        <taxon>Hexapoda</taxon>
        <taxon>Insecta</taxon>
        <taxon>Pterygota</taxon>
        <taxon>Neoptera</taxon>
        <taxon>Endopterygota</taxon>
        <taxon>Hymenoptera</taxon>
        <taxon>Apocrita</taxon>
        <taxon>Aculeata</taxon>
        <taxon>Apoidea</taxon>
        <taxon>Anthophila</taxon>
        <taxon>Apidae</taxon>
        <taxon>Heterotrigona</taxon>
    </lineage>
</organism>